<accession>A0ABY4VZU9</accession>
<keyword evidence="1" id="KW-0560">Oxidoreductase</keyword>
<dbReference type="Proteomes" id="UP001056291">
    <property type="component" value="Chromosome"/>
</dbReference>
<protein>
    <submittedName>
        <fullName evidence="3">FAD-binding oxidoreductase</fullName>
    </submittedName>
</protein>
<name>A0ABY4VZU9_9PROT</name>
<dbReference type="EMBL" id="CP098747">
    <property type="protein sequence ID" value="USG60119.1"/>
    <property type="molecule type" value="Genomic_DNA"/>
</dbReference>
<feature type="domain" description="FAD dependent oxidoreductase" evidence="2">
    <location>
        <begin position="26"/>
        <end position="376"/>
    </location>
</feature>
<evidence type="ECO:0000256" key="1">
    <source>
        <dbReference type="ARBA" id="ARBA00023002"/>
    </source>
</evidence>
<organism evidence="3 4">
    <name type="scientific">Sneathiella marina</name>
    <dbReference type="NCBI Taxonomy" id="2950108"/>
    <lineage>
        <taxon>Bacteria</taxon>
        <taxon>Pseudomonadati</taxon>
        <taxon>Pseudomonadota</taxon>
        <taxon>Alphaproteobacteria</taxon>
        <taxon>Sneathiellales</taxon>
        <taxon>Sneathiellaceae</taxon>
        <taxon>Sneathiella</taxon>
    </lineage>
</organism>
<evidence type="ECO:0000313" key="3">
    <source>
        <dbReference type="EMBL" id="USG60119.1"/>
    </source>
</evidence>
<evidence type="ECO:0000313" key="4">
    <source>
        <dbReference type="Proteomes" id="UP001056291"/>
    </source>
</evidence>
<reference evidence="3" key="1">
    <citation type="submission" date="2022-06" db="EMBL/GenBank/DDBJ databases">
        <title>Sneathiella actinostolidae sp. nov., isolated from a sea anemonein the Western Pacific Ocean.</title>
        <authorList>
            <person name="Wei M.J."/>
        </authorList>
    </citation>
    <scope>NUCLEOTIDE SEQUENCE</scope>
    <source>
        <strain evidence="3">PHK-P5</strain>
    </source>
</reference>
<dbReference type="RefSeq" id="WP_251932926.1">
    <property type="nucleotide sequence ID" value="NZ_CP098747.1"/>
</dbReference>
<dbReference type="Gene3D" id="3.30.9.10">
    <property type="entry name" value="D-Amino Acid Oxidase, subunit A, domain 2"/>
    <property type="match status" value="1"/>
</dbReference>
<dbReference type="InterPro" id="IPR036188">
    <property type="entry name" value="FAD/NAD-bd_sf"/>
</dbReference>
<evidence type="ECO:0000259" key="2">
    <source>
        <dbReference type="Pfam" id="PF01266"/>
    </source>
</evidence>
<keyword evidence="4" id="KW-1185">Reference proteome</keyword>
<dbReference type="SUPFAM" id="SSF51971">
    <property type="entry name" value="Nucleotide-binding domain"/>
    <property type="match status" value="1"/>
</dbReference>
<dbReference type="PANTHER" id="PTHR13847">
    <property type="entry name" value="SARCOSINE DEHYDROGENASE-RELATED"/>
    <property type="match status" value="1"/>
</dbReference>
<dbReference type="PANTHER" id="PTHR13847:SF281">
    <property type="entry name" value="FAD DEPENDENT OXIDOREDUCTASE DOMAIN-CONTAINING PROTEIN"/>
    <property type="match status" value="1"/>
</dbReference>
<gene>
    <name evidence="3" type="ORF">NBZ79_13135</name>
</gene>
<dbReference type="InterPro" id="IPR006076">
    <property type="entry name" value="FAD-dep_OxRdtase"/>
</dbReference>
<proteinExistence type="predicted"/>
<dbReference type="Gene3D" id="3.50.50.60">
    <property type="entry name" value="FAD/NAD(P)-binding domain"/>
    <property type="match status" value="1"/>
</dbReference>
<dbReference type="Pfam" id="PF01266">
    <property type="entry name" value="DAO"/>
    <property type="match status" value="1"/>
</dbReference>
<sequence>MDSNFYQATAHSATVFSSLDQDVSVDICIVGGGYTGLLSALELAERGYSVAVLEAQSVGWGASGRNGGQIATGYQPGMIETTRLVGIDDSAKLWAMSVEATGILKNRIADHEIKCDLKEGELYAATKNSHRDWLLREMAFCQDNFDFQGYEWISGADLPNYVGTTRYKAGLLDYQGGHLHPLNYALGLARAAAAAGVQIFEHSKALELVEGKKPVLKAAGGKITASSVILAGNAYMNGLNAGLDARIIPVSSYIIATEKLSADRARTILKTEACVSDTDFNLDYFRMSADHRLLYGGRDYAGRHLKRPEDVLRHHMLRTFPQLEDVRVEFAWGGKVAVTRHRLPDIGRIGQNIYYAHGFSGQGLPLSAIAGRILAEAVSGEMERLDVFSRIPHKPFPGGTALRVPLLSLAMKYYQLRDALG</sequence>